<keyword evidence="4" id="KW-1185">Reference proteome</keyword>
<evidence type="ECO:0000313" key="3">
    <source>
        <dbReference type="EMBL" id="SIQ84215.1"/>
    </source>
</evidence>
<dbReference type="PANTHER" id="PTHR43283">
    <property type="entry name" value="BETA-LACTAMASE-RELATED"/>
    <property type="match status" value="1"/>
</dbReference>
<evidence type="ECO:0000259" key="2">
    <source>
        <dbReference type="Pfam" id="PF00144"/>
    </source>
</evidence>
<dbReference type="RefSeq" id="WP_083674100.1">
    <property type="nucleotide sequence ID" value="NZ_FTNM01000002.1"/>
</dbReference>
<feature type="signal peptide" evidence="1">
    <location>
        <begin position="1"/>
        <end position="20"/>
    </location>
</feature>
<dbReference type="PANTHER" id="PTHR43283:SF7">
    <property type="entry name" value="BETA-LACTAMASE-RELATED DOMAIN-CONTAINING PROTEIN"/>
    <property type="match status" value="1"/>
</dbReference>
<proteinExistence type="predicted"/>
<accession>A0A1N6W2J2</accession>
<dbReference type="AlphaFoldDB" id="A0A1N6W2J2"/>
<name>A0A1N6W2J2_9BACT</name>
<dbReference type="Proteomes" id="UP000185924">
    <property type="component" value="Unassembled WGS sequence"/>
</dbReference>
<dbReference type="OrthoDB" id="1185352at2"/>
<evidence type="ECO:0000313" key="4">
    <source>
        <dbReference type="Proteomes" id="UP000185924"/>
    </source>
</evidence>
<feature type="domain" description="Beta-lactamase-related" evidence="2">
    <location>
        <begin position="62"/>
        <end position="351"/>
    </location>
</feature>
<dbReference type="Pfam" id="PF00144">
    <property type="entry name" value="Beta-lactamase"/>
    <property type="match status" value="1"/>
</dbReference>
<dbReference type="EMBL" id="FTNM01000002">
    <property type="protein sequence ID" value="SIQ84215.1"/>
    <property type="molecule type" value="Genomic_DNA"/>
</dbReference>
<sequence>MKRRLLLLLLLTAIPVAVFAQSPANLNDGIAVAAPTAVGINAQNLAALDSAIRSDKFKNITSVLIARNGQLVYEQYYQGFADSSLHDTRSATKSITGLLIGLAIDNKMIPSEKTTVTRYFKDKKPFQNPDPRKDKITIEDLLTMSALLECDDDNQYSRGNEERMYLIEDYYRFYLDLPVRGYAGFAKKPEDSPYGRSFSYCTAGTVLLGGVLERSTNMKVDAFAKQYLFEPLGITKANWQLTPMGTPMTGGGLGLRSRDLLKLAILMQQGGKWNGRQVISGSWVRKSTATQAHVREFNGQNYNYGYLLWQQAFGQDKQYAAYYMSGNGGSKIAVIPELDLAIVITSTLYGSFQGHMQTEKILAEYIVAAVGE</sequence>
<organism evidence="3 4">
    <name type="scientific">Pontibacter lucknowensis</name>
    <dbReference type="NCBI Taxonomy" id="1077936"/>
    <lineage>
        <taxon>Bacteria</taxon>
        <taxon>Pseudomonadati</taxon>
        <taxon>Bacteroidota</taxon>
        <taxon>Cytophagia</taxon>
        <taxon>Cytophagales</taxon>
        <taxon>Hymenobacteraceae</taxon>
        <taxon>Pontibacter</taxon>
    </lineage>
</organism>
<gene>
    <name evidence="3" type="ORF">SAMN05421545_1324</name>
</gene>
<protein>
    <submittedName>
        <fullName evidence="3">CubicO group peptidase, beta-lactamase class C family</fullName>
    </submittedName>
</protein>
<feature type="chain" id="PRO_5009939117" evidence="1">
    <location>
        <begin position="21"/>
        <end position="372"/>
    </location>
</feature>
<dbReference type="InterPro" id="IPR001466">
    <property type="entry name" value="Beta-lactam-related"/>
</dbReference>
<keyword evidence="1" id="KW-0732">Signal</keyword>
<dbReference type="STRING" id="1077936.SAMN05421545_1324"/>
<dbReference type="InterPro" id="IPR050789">
    <property type="entry name" value="Diverse_Enzym_Activities"/>
</dbReference>
<dbReference type="Gene3D" id="3.40.710.10">
    <property type="entry name" value="DD-peptidase/beta-lactamase superfamily"/>
    <property type="match status" value="1"/>
</dbReference>
<dbReference type="SUPFAM" id="SSF56601">
    <property type="entry name" value="beta-lactamase/transpeptidase-like"/>
    <property type="match status" value="1"/>
</dbReference>
<dbReference type="InterPro" id="IPR012338">
    <property type="entry name" value="Beta-lactam/transpept-like"/>
</dbReference>
<evidence type="ECO:0000256" key="1">
    <source>
        <dbReference type="SAM" id="SignalP"/>
    </source>
</evidence>
<reference evidence="4" key="1">
    <citation type="submission" date="2017-01" db="EMBL/GenBank/DDBJ databases">
        <authorList>
            <person name="Varghese N."/>
            <person name="Submissions S."/>
        </authorList>
    </citation>
    <scope>NUCLEOTIDE SEQUENCE [LARGE SCALE GENOMIC DNA]</scope>
    <source>
        <strain evidence="4">DM9</strain>
    </source>
</reference>